<dbReference type="GO" id="GO:0001953">
    <property type="term" value="P:negative regulation of cell-matrix adhesion"/>
    <property type="evidence" value="ECO:0007669"/>
    <property type="project" value="TreeGrafter"/>
</dbReference>
<feature type="compositionally biased region" description="Low complexity" evidence="9">
    <location>
        <begin position="149"/>
        <end position="161"/>
    </location>
</feature>
<dbReference type="GO" id="GO:0035313">
    <property type="term" value="P:wound healing, spreading of epidermal cells"/>
    <property type="evidence" value="ECO:0007669"/>
    <property type="project" value="TreeGrafter"/>
</dbReference>
<comment type="function">
    <text evidence="8">Modulates leading keratinocyte migration and cellular adhesion to matrix proteins during a wound-healing response and promotes wound repair. May play a role during trichilemmal differentiation of the hair follicle.</text>
</comment>
<keyword evidence="7" id="KW-0325">Glycoprotein</keyword>
<evidence type="ECO:0000256" key="4">
    <source>
        <dbReference type="ARBA" id="ARBA00022729"/>
    </source>
</evidence>
<dbReference type="AlphaFoldDB" id="A0AA35PSI1"/>
<keyword evidence="3" id="KW-1003">Cell membrane</keyword>
<dbReference type="GO" id="GO:0009897">
    <property type="term" value="C:external side of plasma membrane"/>
    <property type="evidence" value="ECO:0007669"/>
    <property type="project" value="TreeGrafter"/>
</dbReference>
<evidence type="ECO:0000313" key="12">
    <source>
        <dbReference type="EMBL" id="CAI5795352.1"/>
    </source>
</evidence>
<evidence type="ECO:0000256" key="1">
    <source>
        <dbReference type="ARBA" id="ARBA00004221"/>
    </source>
</evidence>
<protein>
    <recommendedName>
        <fullName evidence="2">Placenta-expressed transcript 1 protein</fullName>
    </recommendedName>
</protein>
<evidence type="ECO:0000256" key="7">
    <source>
        <dbReference type="ARBA" id="ARBA00023180"/>
    </source>
</evidence>
<evidence type="ECO:0000256" key="10">
    <source>
        <dbReference type="SAM" id="SignalP"/>
    </source>
</evidence>
<dbReference type="InterPro" id="IPR042307">
    <property type="entry name" value="Reeler_sf"/>
</dbReference>
<dbReference type="Pfam" id="PF02014">
    <property type="entry name" value="Reeler"/>
    <property type="match status" value="1"/>
</dbReference>
<dbReference type="InterPro" id="IPR002861">
    <property type="entry name" value="Reeler_dom"/>
</dbReference>
<feature type="compositionally biased region" description="Polar residues" evidence="9">
    <location>
        <begin position="164"/>
        <end position="181"/>
    </location>
</feature>
<evidence type="ECO:0000313" key="13">
    <source>
        <dbReference type="Proteomes" id="UP001178461"/>
    </source>
</evidence>
<evidence type="ECO:0000259" key="11">
    <source>
        <dbReference type="Pfam" id="PF02014"/>
    </source>
</evidence>
<comment type="subcellular location">
    <subcellularLocation>
        <location evidence="1">Apical cell membrane</location>
    </subcellularLocation>
</comment>
<reference evidence="12" key="1">
    <citation type="submission" date="2022-12" db="EMBL/GenBank/DDBJ databases">
        <authorList>
            <person name="Alioto T."/>
            <person name="Alioto T."/>
            <person name="Gomez Garrido J."/>
        </authorList>
    </citation>
    <scope>NUCLEOTIDE SEQUENCE</scope>
</reference>
<dbReference type="GO" id="GO:0030154">
    <property type="term" value="P:cell differentiation"/>
    <property type="evidence" value="ECO:0007669"/>
    <property type="project" value="UniProtKB-KW"/>
</dbReference>
<feature type="domain" description="Reelin" evidence="11">
    <location>
        <begin position="37"/>
        <end position="130"/>
    </location>
</feature>
<feature type="signal peptide" evidence="10">
    <location>
        <begin position="1"/>
        <end position="24"/>
    </location>
</feature>
<dbReference type="EMBL" id="OX395141">
    <property type="protein sequence ID" value="CAI5795352.1"/>
    <property type="molecule type" value="Genomic_DNA"/>
</dbReference>
<evidence type="ECO:0000256" key="3">
    <source>
        <dbReference type="ARBA" id="ARBA00022475"/>
    </source>
</evidence>
<dbReference type="PANTHER" id="PTHR22527">
    <property type="entry name" value="PLACENTA-EXPRESSED TRANSCRIPT 1 PROTEIN"/>
    <property type="match status" value="1"/>
</dbReference>
<keyword evidence="5" id="KW-0221">Differentiation</keyword>
<dbReference type="Proteomes" id="UP001178461">
    <property type="component" value="Chromosome 15"/>
</dbReference>
<gene>
    <name evidence="12" type="ORF">PODLI_1B042444</name>
</gene>
<evidence type="ECO:0000256" key="8">
    <source>
        <dbReference type="ARBA" id="ARBA00024756"/>
    </source>
</evidence>
<feature type="chain" id="PRO_5041388872" description="Placenta-expressed transcript 1 protein" evidence="10">
    <location>
        <begin position="25"/>
        <end position="237"/>
    </location>
</feature>
<evidence type="ECO:0000256" key="6">
    <source>
        <dbReference type="ARBA" id="ARBA00023136"/>
    </source>
</evidence>
<keyword evidence="13" id="KW-1185">Reference proteome</keyword>
<feature type="region of interest" description="Disordered" evidence="9">
    <location>
        <begin position="149"/>
        <end position="184"/>
    </location>
</feature>
<dbReference type="GO" id="GO:0016324">
    <property type="term" value="C:apical plasma membrane"/>
    <property type="evidence" value="ECO:0007669"/>
    <property type="project" value="UniProtKB-SubCell"/>
</dbReference>
<keyword evidence="4 10" id="KW-0732">Signal</keyword>
<accession>A0AA35PSI1</accession>
<keyword evidence="6" id="KW-0472">Membrane</keyword>
<name>A0AA35PSI1_9SAUR</name>
<dbReference type="Gene3D" id="2.60.40.4060">
    <property type="entry name" value="Reeler domain"/>
    <property type="match status" value="1"/>
</dbReference>
<evidence type="ECO:0000256" key="9">
    <source>
        <dbReference type="SAM" id="MobiDB-lite"/>
    </source>
</evidence>
<organism evidence="12 13">
    <name type="scientific">Podarcis lilfordi</name>
    <name type="common">Lilford's wall lizard</name>
    <dbReference type="NCBI Taxonomy" id="74358"/>
    <lineage>
        <taxon>Eukaryota</taxon>
        <taxon>Metazoa</taxon>
        <taxon>Chordata</taxon>
        <taxon>Craniata</taxon>
        <taxon>Vertebrata</taxon>
        <taxon>Euteleostomi</taxon>
        <taxon>Lepidosauria</taxon>
        <taxon>Squamata</taxon>
        <taxon>Bifurcata</taxon>
        <taxon>Unidentata</taxon>
        <taxon>Episquamata</taxon>
        <taxon>Laterata</taxon>
        <taxon>Lacertibaenia</taxon>
        <taxon>Lacertidae</taxon>
        <taxon>Podarcis</taxon>
    </lineage>
</organism>
<proteinExistence type="predicted"/>
<sequence length="237" mass="25316">MPSFKSTMLQLVFLGALFVSPAYLQQAPCDIVKKTVTRGAYKLNVEPSYFKPSAIYTVTITGIDNSTSVILQAVPSEDGSSGLWESENKPISCSGVENLVEKNVSSGNSTRTRWTAPNANMESVLIKSFVIFANGTTLLQTQTLARDTTTTSIRSVSSSATPRPDTSTPASHNPTLHSNPTDGHVLLNASTVHHHNFASSHQWTQGPKGSASAAQGSSFLLAFLQLLSISLGFKLLS</sequence>
<evidence type="ECO:0000256" key="5">
    <source>
        <dbReference type="ARBA" id="ARBA00022782"/>
    </source>
</evidence>
<evidence type="ECO:0000256" key="2">
    <source>
        <dbReference type="ARBA" id="ARBA00014036"/>
    </source>
</evidence>
<dbReference type="PANTHER" id="PTHR22527:SF2">
    <property type="entry name" value="PLACENTA-EXPRESSED TRANSCRIPT 1 PROTEIN"/>
    <property type="match status" value="1"/>
</dbReference>
<dbReference type="GO" id="GO:0030335">
    <property type="term" value="P:positive regulation of cell migration"/>
    <property type="evidence" value="ECO:0007669"/>
    <property type="project" value="TreeGrafter"/>
</dbReference>
<dbReference type="InterPro" id="IPR026184">
    <property type="entry name" value="PLET1"/>
</dbReference>